<dbReference type="RefSeq" id="WP_275247590.1">
    <property type="nucleotide sequence ID" value="NZ_BAABDX010000001.1"/>
</dbReference>
<proteinExistence type="predicted"/>
<organism evidence="2 3">
    <name type="scientific">Afipia carboxydohydrogena</name>
    <name type="common">Pseudomonas carboxydohydrogena</name>
    <dbReference type="NCBI Taxonomy" id="290"/>
    <lineage>
        <taxon>Bacteria</taxon>
        <taxon>Pseudomonadati</taxon>
        <taxon>Pseudomonadota</taxon>
        <taxon>Alphaproteobacteria</taxon>
        <taxon>Hyphomicrobiales</taxon>
        <taxon>Nitrobacteraceae</taxon>
        <taxon>Afipia</taxon>
    </lineage>
</organism>
<dbReference type="EMBL" id="CP113162">
    <property type="protein sequence ID" value="WEF52012.1"/>
    <property type="molecule type" value="Genomic_DNA"/>
</dbReference>
<feature type="compositionally biased region" description="Polar residues" evidence="1">
    <location>
        <begin position="152"/>
        <end position="174"/>
    </location>
</feature>
<gene>
    <name evidence="2" type="ORF">AFIC_000470</name>
</gene>
<sequence length="188" mass="20370">MNHVVTGVVWVLTNKQIEAGAKAIAADMTLPGGGRKKLARLVADHLNWFDAVEERGLTWGDMSRVLFAAGVHGPGGRPIPVGTLSSTVWRKQQEAATSSAPAPTRRGTGQQSRNNDQTTSANYHARVEEKRVPAIVRQKPSKRSRHLAAEATKSQATKTSASDPPATSNRQTLDFMQRAAALRRNRAD</sequence>
<feature type="region of interest" description="Disordered" evidence="1">
    <location>
        <begin position="90"/>
        <end position="174"/>
    </location>
</feature>
<evidence type="ECO:0000313" key="3">
    <source>
        <dbReference type="Proteomes" id="UP001213907"/>
    </source>
</evidence>
<reference evidence="2 3" key="1">
    <citation type="submission" date="2022-11" db="EMBL/GenBank/DDBJ databases">
        <authorList>
            <person name="Siebert D."/>
            <person name="Busche T."/>
            <person name="Saydam E."/>
            <person name="Kalinowski J."/>
            <person name="Ruckert C."/>
            <person name="Blombach B."/>
        </authorList>
    </citation>
    <scope>NUCLEOTIDE SEQUENCE [LARGE SCALE GENOMIC DNA]</scope>
    <source>
        <strain evidence="2 3">DSM 1083</strain>
    </source>
</reference>
<keyword evidence="3" id="KW-1185">Reference proteome</keyword>
<accession>A0ABY8BPU1</accession>
<protein>
    <submittedName>
        <fullName evidence="2">Uncharacterized protein</fullName>
    </submittedName>
</protein>
<feature type="compositionally biased region" description="Polar residues" evidence="1">
    <location>
        <begin position="90"/>
        <end position="122"/>
    </location>
</feature>
<dbReference type="Proteomes" id="UP001213907">
    <property type="component" value="Chromosome"/>
</dbReference>
<evidence type="ECO:0000313" key="2">
    <source>
        <dbReference type="EMBL" id="WEF52012.1"/>
    </source>
</evidence>
<name>A0ABY8BPU1_AFICR</name>
<evidence type="ECO:0000256" key="1">
    <source>
        <dbReference type="SAM" id="MobiDB-lite"/>
    </source>
</evidence>